<dbReference type="InterPro" id="IPR035979">
    <property type="entry name" value="RBD_domain_sf"/>
</dbReference>
<reference evidence="5" key="1">
    <citation type="submission" date="2012-07" db="EMBL/GenBank/DDBJ databases">
        <title>Genome of the Chinese tree shrew, a rising model animal genetically related to primates.</title>
        <authorList>
            <person name="Zhang G."/>
            <person name="Fan Y."/>
            <person name="Yao Y."/>
            <person name="Huang Z."/>
        </authorList>
    </citation>
    <scope>NUCLEOTIDE SEQUENCE [LARGE SCALE GENOMIC DNA]</scope>
</reference>
<evidence type="ECO:0000256" key="2">
    <source>
        <dbReference type="SAM" id="MobiDB-lite"/>
    </source>
</evidence>
<gene>
    <name evidence="4" type="ORF">TREES_T100010028</name>
</gene>
<feature type="region of interest" description="Disordered" evidence="2">
    <location>
        <begin position="78"/>
        <end position="101"/>
    </location>
</feature>
<dbReference type="InParanoid" id="L9KK10"/>
<proteinExistence type="predicted"/>
<dbReference type="GO" id="GO:0003723">
    <property type="term" value="F:RNA binding"/>
    <property type="evidence" value="ECO:0007669"/>
    <property type="project" value="UniProtKB-UniRule"/>
</dbReference>
<dbReference type="InterPro" id="IPR012677">
    <property type="entry name" value="Nucleotide-bd_a/b_plait_sf"/>
</dbReference>
<organism evidence="4 5">
    <name type="scientific">Tupaia chinensis</name>
    <name type="common">Chinese tree shrew</name>
    <name type="synonym">Tupaia belangeri chinensis</name>
    <dbReference type="NCBI Taxonomy" id="246437"/>
    <lineage>
        <taxon>Eukaryota</taxon>
        <taxon>Metazoa</taxon>
        <taxon>Chordata</taxon>
        <taxon>Craniata</taxon>
        <taxon>Vertebrata</taxon>
        <taxon>Euteleostomi</taxon>
        <taxon>Mammalia</taxon>
        <taxon>Eutheria</taxon>
        <taxon>Euarchontoglires</taxon>
        <taxon>Scandentia</taxon>
        <taxon>Tupaiidae</taxon>
        <taxon>Tupaia</taxon>
    </lineage>
</organism>
<evidence type="ECO:0000256" key="1">
    <source>
        <dbReference type="PROSITE-ProRule" id="PRU00176"/>
    </source>
</evidence>
<dbReference type="SUPFAM" id="SSF54928">
    <property type="entry name" value="RNA-binding domain, RBD"/>
    <property type="match status" value="1"/>
</dbReference>
<protein>
    <submittedName>
        <fullName evidence="4">Nucleolin</fullName>
    </submittedName>
</protein>
<dbReference type="Gene3D" id="3.30.70.330">
    <property type="match status" value="1"/>
</dbReference>
<keyword evidence="5" id="KW-1185">Reference proteome</keyword>
<accession>L9KK10</accession>
<keyword evidence="1" id="KW-0694">RNA-binding</keyword>
<dbReference type="Pfam" id="PF00076">
    <property type="entry name" value="RRM_1"/>
    <property type="match status" value="1"/>
</dbReference>
<evidence type="ECO:0000259" key="3">
    <source>
        <dbReference type="PROSITE" id="PS50102"/>
    </source>
</evidence>
<name>L9KK10_TUPCH</name>
<sequence>MGASKGFGFIDFNSKEDAKTVKEPMEDGGIDGNKITLDWAEPKGESGFGVMVEAEEVLEAKREAEETEVDLVAETKEALEGKVASEEAEEEEETISHKERS</sequence>
<feature type="domain" description="RRM" evidence="3">
    <location>
        <begin position="1"/>
        <end position="42"/>
    </location>
</feature>
<evidence type="ECO:0000313" key="4">
    <source>
        <dbReference type="EMBL" id="ELW63096.1"/>
    </source>
</evidence>
<reference evidence="5" key="2">
    <citation type="journal article" date="2013" name="Nat. Commun.">
        <title>Genome of the Chinese tree shrew.</title>
        <authorList>
            <person name="Fan Y."/>
            <person name="Huang Z.Y."/>
            <person name="Cao C.C."/>
            <person name="Chen C.S."/>
            <person name="Chen Y.X."/>
            <person name="Fan D.D."/>
            <person name="He J."/>
            <person name="Hou H.L."/>
            <person name="Hu L."/>
            <person name="Hu X.T."/>
            <person name="Jiang X.T."/>
            <person name="Lai R."/>
            <person name="Lang Y.S."/>
            <person name="Liang B."/>
            <person name="Liao S.G."/>
            <person name="Mu D."/>
            <person name="Ma Y.Y."/>
            <person name="Niu Y.Y."/>
            <person name="Sun X.Q."/>
            <person name="Xia J.Q."/>
            <person name="Xiao J."/>
            <person name="Xiong Z.Q."/>
            <person name="Xu L."/>
            <person name="Yang L."/>
            <person name="Zhang Y."/>
            <person name="Zhao W."/>
            <person name="Zhao X.D."/>
            <person name="Zheng Y.T."/>
            <person name="Zhou J.M."/>
            <person name="Zhu Y.B."/>
            <person name="Zhang G.J."/>
            <person name="Wang J."/>
            <person name="Yao Y.G."/>
        </authorList>
    </citation>
    <scope>NUCLEOTIDE SEQUENCE [LARGE SCALE GENOMIC DNA]</scope>
</reference>
<dbReference type="AlphaFoldDB" id="L9KK10"/>
<dbReference type="InterPro" id="IPR000504">
    <property type="entry name" value="RRM_dom"/>
</dbReference>
<dbReference type="STRING" id="246437.L9KK10"/>
<dbReference type="PROSITE" id="PS50102">
    <property type="entry name" value="RRM"/>
    <property type="match status" value="1"/>
</dbReference>
<evidence type="ECO:0000313" key="5">
    <source>
        <dbReference type="Proteomes" id="UP000011518"/>
    </source>
</evidence>
<dbReference type="EMBL" id="KB320796">
    <property type="protein sequence ID" value="ELW63096.1"/>
    <property type="molecule type" value="Genomic_DNA"/>
</dbReference>
<dbReference type="Proteomes" id="UP000011518">
    <property type="component" value="Unassembled WGS sequence"/>
</dbReference>